<accession>A0A4Q8LAI0</accession>
<dbReference type="EMBL" id="SHMC01000003">
    <property type="protein sequence ID" value="TAA25643.1"/>
    <property type="molecule type" value="Genomic_DNA"/>
</dbReference>
<gene>
    <name evidence="3" type="ORF">EA660_09350</name>
</gene>
<evidence type="ECO:0000313" key="4">
    <source>
        <dbReference type="Proteomes" id="UP000292627"/>
    </source>
</evidence>
<name>A0A4Q8LAI0_9GAMM</name>
<evidence type="ECO:0000256" key="1">
    <source>
        <dbReference type="SAM" id="MobiDB-lite"/>
    </source>
</evidence>
<protein>
    <recommendedName>
        <fullName evidence="2">X-Tfes XVIPCD domain-containing protein</fullName>
    </recommendedName>
</protein>
<comment type="caution">
    <text evidence="3">The sequence shown here is derived from an EMBL/GenBank/DDBJ whole genome shotgun (WGS) entry which is preliminary data.</text>
</comment>
<feature type="compositionally biased region" description="Polar residues" evidence="1">
    <location>
        <begin position="386"/>
        <end position="396"/>
    </location>
</feature>
<organism evidence="3 4">
    <name type="scientific">Pseudoxanthomonas winnipegensis</name>
    <dbReference type="NCBI Taxonomy" id="2480810"/>
    <lineage>
        <taxon>Bacteria</taxon>
        <taxon>Pseudomonadati</taxon>
        <taxon>Pseudomonadota</taxon>
        <taxon>Gammaproteobacteria</taxon>
        <taxon>Lysobacterales</taxon>
        <taxon>Lysobacteraceae</taxon>
        <taxon>Pseudoxanthomonas</taxon>
    </lineage>
</organism>
<evidence type="ECO:0000259" key="2">
    <source>
        <dbReference type="Pfam" id="PF20410"/>
    </source>
</evidence>
<dbReference type="Proteomes" id="UP000292627">
    <property type="component" value="Unassembled WGS sequence"/>
</dbReference>
<dbReference type="RefSeq" id="WP_130551266.1">
    <property type="nucleotide sequence ID" value="NZ_SHMC01000003.1"/>
</dbReference>
<evidence type="ECO:0000313" key="3">
    <source>
        <dbReference type="EMBL" id="TAA25643.1"/>
    </source>
</evidence>
<sequence>MNDKHVADKTSPTPEQQLQSMLDAFDKANAHDSVHPGEDLKAVLDSTPGLKANVLDAIKKDQLDKIEALNVNGALGVYMGDSRTIQISPDQLHIARTDPEMLNSVRFTLGHEVKHAADRAQIMTSDASLEKGVDALARSGGKVHDYTAVIGKYNETSRSLETHAELTGYNVVVDQVLKDNPKATLRDVYNASPNDMDPYIQKGGTPANPTYAPRPGITLDGLKMPETKENLAAVNTYFYEARGYPQQNVSQLLDYAGQAEAHYHPGKGAPQIEVDLKALGVSKAQVSTSATYVDTSARPRLGVPTAAPDGLSGNRLYDDAAQGLGRTQTGAALDGLAFRQTAAAMAAQAQQDGLHRIDSVHEGRDGRLFSVQGQPGAPDALRSHVESAQASRQPLEQSAQALQPPQVPPPQVQSREQDVQQHAPLMR</sequence>
<dbReference type="Pfam" id="PF20410">
    <property type="entry name" value="X-Tfes_XVIPCD"/>
    <property type="match status" value="1"/>
</dbReference>
<dbReference type="AlphaFoldDB" id="A0A4Q8LAI0"/>
<feature type="region of interest" description="Disordered" evidence="1">
    <location>
        <begin position="367"/>
        <end position="427"/>
    </location>
</feature>
<reference evidence="3 4" key="1">
    <citation type="submission" date="2019-02" db="EMBL/GenBank/DDBJ databases">
        <title>WGS of Pseudoxanthomonas species novum from clinical isolates.</title>
        <authorList>
            <person name="Bernier A.-M."/>
            <person name="Bernard K."/>
            <person name="Vachon A."/>
        </authorList>
    </citation>
    <scope>NUCLEOTIDE SEQUENCE [LARGE SCALE GENOMIC DNA]</scope>
    <source>
        <strain evidence="3 4">NML171200</strain>
    </source>
</reference>
<dbReference type="InterPro" id="IPR046519">
    <property type="entry name" value="X-Tfes_XVIPCD"/>
</dbReference>
<feature type="domain" description="X-Tfes XVIPCD" evidence="2">
    <location>
        <begin position="313"/>
        <end position="403"/>
    </location>
</feature>
<proteinExistence type="predicted"/>
<dbReference type="OrthoDB" id="6028430at2"/>